<dbReference type="InterPro" id="IPR019775">
    <property type="entry name" value="WD40_repeat_CS"/>
</dbReference>
<dbReference type="Proteomes" id="UP000191024">
    <property type="component" value="Chromosome G"/>
</dbReference>
<dbReference type="Pfam" id="PF00400">
    <property type="entry name" value="WD40"/>
    <property type="match status" value="3"/>
</dbReference>
<dbReference type="STRING" id="1230905.A0A1G4K7S0"/>
<gene>
    <name evidence="5" type="ORF">LAMI_0G02432G</name>
</gene>
<evidence type="ECO:0000256" key="3">
    <source>
        <dbReference type="PROSITE-ProRule" id="PRU00221"/>
    </source>
</evidence>
<organism evidence="5 6">
    <name type="scientific">Lachancea mirantina</name>
    <dbReference type="NCBI Taxonomy" id="1230905"/>
    <lineage>
        <taxon>Eukaryota</taxon>
        <taxon>Fungi</taxon>
        <taxon>Dikarya</taxon>
        <taxon>Ascomycota</taxon>
        <taxon>Saccharomycotina</taxon>
        <taxon>Saccharomycetes</taxon>
        <taxon>Saccharomycetales</taxon>
        <taxon>Saccharomycetaceae</taxon>
        <taxon>Lachancea</taxon>
    </lineage>
</organism>
<dbReference type="PANTHER" id="PTHR19918:SF5">
    <property type="entry name" value="MEIOSIS-SPECIFIC APC_C ACTIVATOR PROTEIN AMA1"/>
    <property type="match status" value="1"/>
</dbReference>
<feature type="repeat" description="WD" evidence="3">
    <location>
        <begin position="459"/>
        <end position="494"/>
    </location>
</feature>
<dbReference type="EMBL" id="LT598469">
    <property type="protein sequence ID" value="SCV00032.1"/>
    <property type="molecule type" value="Genomic_DNA"/>
</dbReference>
<dbReference type="SMART" id="SM00320">
    <property type="entry name" value="WD40"/>
    <property type="match status" value="4"/>
</dbReference>
<evidence type="ECO:0000256" key="2">
    <source>
        <dbReference type="ARBA" id="ARBA00022737"/>
    </source>
</evidence>
<dbReference type="GO" id="GO:1905786">
    <property type="term" value="P:positive regulation of anaphase-promoting complex-dependent catabolic process"/>
    <property type="evidence" value="ECO:0007669"/>
    <property type="project" value="TreeGrafter"/>
</dbReference>
<dbReference type="GO" id="GO:0005680">
    <property type="term" value="C:anaphase-promoting complex"/>
    <property type="evidence" value="ECO:0007669"/>
    <property type="project" value="TreeGrafter"/>
</dbReference>
<protein>
    <submittedName>
        <fullName evidence="5">LAMI_0G02432g1_1</fullName>
    </submittedName>
</protein>
<dbReference type="PANTHER" id="PTHR19918">
    <property type="entry name" value="CELL DIVISION CYCLE 20 CDC20 FIZZY -RELATED"/>
    <property type="match status" value="1"/>
</dbReference>
<sequence>MSNTPDKSCGKCTKKQVRGQNRIQTVKIQAASTPKRSTEKSETIRGGGNVAAADRFIPKKASQQAYRAMERLKTIDFETCQLSEQSLSPTHLSSPDFFVSLRSTRHYNSITATAAPETPDTSSKQAEDCPSRQKIHRCYIADALGFQSAGRVYQFSPSVSRKLQNAPTAGTEGQMREIALNHLTIDPLVSLLPPRQAAAYLTSQAFSGSLGTRSMVPVNARLARRPKSHAPYRVLDAPSLRNDFYSNLVSWSPITHSIVVGLGSAVYIWSDTRGAINVLHYSYLHSRNDLVTCVSFSPYDELLVVGTKQGRLMLFDQQLDINATGATSKPLCFSGDKTIKGICCIEWFEIGDKSALLVGGETGDVHVVEVQPNFEDTGVRAGASTGANTDGSAYRTGRPSGLDGLNSGYSHGNDYDRSQDLEPEESFPSEVEASTESVNYKRNTGGVIIKWTLATISRFKAQTQQVCGLSLNEQTRQLAIGGNDNTCTIWDIQNLCSPVLQFVLPHKAAVKAVAFCPWSKSLLATGGGSKDRTMRFWHTQSGTLLQEIKAPGQITSLIWSVTHAQIVATFGFGDIEKPALITVYTYPSLEPVMEVRSATALRVLSAVSSPDFSSICVATNDETIRFYKLWGSAKSRIQEAHRKGIYGSDLIEFHEGIHDSDSIIR</sequence>
<dbReference type="InterPro" id="IPR015943">
    <property type="entry name" value="WD40/YVTN_repeat-like_dom_sf"/>
</dbReference>
<dbReference type="PROSITE" id="PS00678">
    <property type="entry name" value="WD_REPEATS_1"/>
    <property type="match status" value="1"/>
</dbReference>
<evidence type="ECO:0000256" key="4">
    <source>
        <dbReference type="SAM" id="MobiDB-lite"/>
    </source>
</evidence>
<evidence type="ECO:0000313" key="6">
    <source>
        <dbReference type="Proteomes" id="UP000191024"/>
    </source>
</evidence>
<feature type="region of interest" description="Disordered" evidence="4">
    <location>
        <begin position="378"/>
        <end position="435"/>
    </location>
</feature>
<keyword evidence="6" id="KW-1185">Reference proteome</keyword>
<dbReference type="InterPro" id="IPR036322">
    <property type="entry name" value="WD40_repeat_dom_sf"/>
</dbReference>
<dbReference type="Gene3D" id="2.130.10.10">
    <property type="entry name" value="YVTN repeat-like/Quinoprotein amine dehydrogenase"/>
    <property type="match status" value="2"/>
</dbReference>
<dbReference type="SUPFAM" id="SSF50978">
    <property type="entry name" value="WD40 repeat-like"/>
    <property type="match status" value="1"/>
</dbReference>
<dbReference type="GO" id="GO:0031145">
    <property type="term" value="P:anaphase-promoting complex-dependent catabolic process"/>
    <property type="evidence" value="ECO:0007669"/>
    <property type="project" value="TreeGrafter"/>
</dbReference>
<dbReference type="OrthoDB" id="10263272at2759"/>
<dbReference type="PROSITE" id="PS50082">
    <property type="entry name" value="WD_REPEATS_2"/>
    <property type="match status" value="1"/>
</dbReference>
<name>A0A1G4K7S0_9SACH</name>
<evidence type="ECO:0000256" key="1">
    <source>
        <dbReference type="ARBA" id="ARBA00022574"/>
    </source>
</evidence>
<dbReference type="InterPro" id="IPR001680">
    <property type="entry name" value="WD40_rpt"/>
</dbReference>
<keyword evidence="1 3" id="KW-0853">WD repeat</keyword>
<reference evidence="5 6" key="1">
    <citation type="submission" date="2016-03" db="EMBL/GenBank/DDBJ databases">
        <authorList>
            <person name="Devillers H."/>
        </authorList>
    </citation>
    <scope>NUCLEOTIDE SEQUENCE [LARGE SCALE GENOMIC DNA]</scope>
    <source>
        <strain evidence="5">CBS 11717</strain>
    </source>
</reference>
<dbReference type="AlphaFoldDB" id="A0A1G4K7S0"/>
<proteinExistence type="predicted"/>
<accession>A0A1G4K7S0</accession>
<dbReference type="GO" id="GO:0010997">
    <property type="term" value="F:anaphase-promoting complex binding"/>
    <property type="evidence" value="ECO:0007669"/>
    <property type="project" value="InterPro"/>
</dbReference>
<dbReference type="InterPro" id="IPR033010">
    <property type="entry name" value="Cdc20/Fizzy"/>
</dbReference>
<keyword evidence="2" id="KW-0677">Repeat</keyword>
<dbReference type="GO" id="GO:1990757">
    <property type="term" value="F:ubiquitin ligase activator activity"/>
    <property type="evidence" value="ECO:0007669"/>
    <property type="project" value="TreeGrafter"/>
</dbReference>
<evidence type="ECO:0000313" key="5">
    <source>
        <dbReference type="EMBL" id="SCV00032.1"/>
    </source>
</evidence>